<evidence type="ECO:0000256" key="1">
    <source>
        <dbReference type="ARBA" id="ARBA00004417"/>
    </source>
</evidence>
<comment type="similarity">
    <text evidence="3">Belongs to the ABC transporter superfamily.</text>
</comment>
<dbReference type="PROSITE" id="PS50928">
    <property type="entry name" value="ABC_TM1"/>
    <property type="match status" value="1"/>
</dbReference>
<feature type="domain" description="ABC transmembrane type-1" evidence="13">
    <location>
        <begin position="75"/>
        <end position="264"/>
    </location>
</feature>
<evidence type="ECO:0000256" key="10">
    <source>
        <dbReference type="ARBA" id="ARBA00023136"/>
    </source>
</evidence>
<gene>
    <name evidence="14" type="ORF">GZA08_11580</name>
</gene>
<dbReference type="FunFam" id="3.40.50.300:FF:000016">
    <property type="entry name" value="Oligopeptide ABC transporter ATP-binding component"/>
    <property type="match status" value="1"/>
</dbReference>
<dbReference type="InterPro" id="IPR035906">
    <property type="entry name" value="MetI-like_sf"/>
</dbReference>
<keyword evidence="15" id="KW-1185">Reference proteome</keyword>
<keyword evidence="9 11" id="KW-1133">Transmembrane helix</keyword>
<dbReference type="GO" id="GO:0015833">
    <property type="term" value="P:peptide transport"/>
    <property type="evidence" value="ECO:0007669"/>
    <property type="project" value="InterPro"/>
</dbReference>
<keyword evidence="4 11" id="KW-0813">Transport</keyword>
<dbReference type="Pfam" id="PF08352">
    <property type="entry name" value="oligo_HPY"/>
    <property type="match status" value="1"/>
</dbReference>
<feature type="transmembrane region" description="Helical" evidence="11">
    <location>
        <begin position="188"/>
        <end position="209"/>
    </location>
</feature>
<feature type="domain" description="ABC transporter" evidence="12">
    <location>
        <begin position="306"/>
        <end position="555"/>
    </location>
</feature>
<dbReference type="InterPro" id="IPR017871">
    <property type="entry name" value="ABC_transporter-like_CS"/>
</dbReference>
<feature type="transmembrane region" description="Helical" evidence="11">
    <location>
        <begin position="246"/>
        <end position="264"/>
    </location>
</feature>
<comment type="caution">
    <text evidence="14">The sequence shown here is derived from an EMBL/GenBank/DDBJ whole genome shotgun (WGS) entry which is preliminary data.</text>
</comment>
<evidence type="ECO:0000256" key="5">
    <source>
        <dbReference type="ARBA" id="ARBA00022475"/>
    </source>
</evidence>
<dbReference type="Pfam" id="PF00005">
    <property type="entry name" value="ABC_tran"/>
    <property type="match status" value="1"/>
</dbReference>
<accession>A0A6B2JZA9</accession>
<evidence type="ECO:0000259" key="13">
    <source>
        <dbReference type="PROSITE" id="PS50928"/>
    </source>
</evidence>
<dbReference type="Gene3D" id="3.40.50.300">
    <property type="entry name" value="P-loop containing nucleotide triphosphate hydrolases"/>
    <property type="match status" value="1"/>
</dbReference>
<dbReference type="Gene3D" id="1.10.3720.10">
    <property type="entry name" value="MetI-like"/>
    <property type="match status" value="1"/>
</dbReference>
<dbReference type="RefSeq" id="WP_163893686.1">
    <property type="nucleotide sequence ID" value="NZ_JAAFYS010000002.1"/>
</dbReference>
<keyword evidence="7" id="KW-0547">Nucleotide-binding</keyword>
<keyword evidence="6 11" id="KW-0812">Transmembrane</keyword>
<evidence type="ECO:0000256" key="7">
    <source>
        <dbReference type="ARBA" id="ARBA00022741"/>
    </source>
</evidence>
<comment type="subcellular location">
    <subcellularLocation>
        <location evidence="1">Cell inner membrane</location>
        <topology evidence="1">Peripheral membrane protein</topology>
    </subcellularLocation>
    <subcellularLocation>
        <location evidence="2 11">Cell membrane</location>
        <topology evidence="2 11">Multi-pass membrane protein</topology>
    </subcellularLocation>
</comment>
<evidence type="ECO:0000256" key="4">
    <source>
        <dbReference type="ARBA" id="ARBA00022448"/>
    </source>
</evidence>
<evidence type="ECO:0000256" key="11">
    <source>
        <dbReference type="RuleBase" id="RU363032"/>
    </source>
</evidence>
<keyword evidence="5" id="KW-1003">Cell membrane</keyword>
<dbReference type="InterPro" id="IPR050388">
    <property type="entry name" value="ABC_Ni/Peptide_Import"/>
</dbReference>
<dbReference type="CDD" id="cd06261">
    <property type="entry name" value="TM_PBP2"/>
    <property type="match status" value="1"/>
</dbReference>
<evidence type="ECO:0000256" key="3">
    <source>
        <dbReference type="ARBA" id="ARBA00005417"/>
    </source>
</evidence>
<evidence type="ECO:0000259" key="12">
    <source>
        <dbReference type="PROSITE" id="PS50893"/>
    </source>
</evidence>
<dbReference type="PANTHER" id="PTHR43297:SF2">
    <property type="entry name" value="DIPEPTIDE TRANSPORT ATP-BINDING PROTEIN DPPD"/>
    <property type="match status" value="1"/>
</dbReference>
<dbReference type="InterPro" id="IPR027417">
    <property type="entry name" value="P-loop_NTPase"/>
</dbReference>
<dbReference type="CDD" id="cd03257">
    <property type="entry name" value="ABC_NikE_OppD_transporters"/>
    <property type="match status" value="1"/>
</dbReference>
<dbReference type="GO" id="GO:0055085">
    <property type="term" value="P:transmembrane transport"/>
    <property type="evidence" value="ECO:0007669"/>
    <property type="project" value="InterPro"/>
</dbReference>
<evidence type="ECO:0000313" key="14">
    <source>
        <dbReference type="EMBL" id="NDV01604.1"/>
    </source>
</evidence>
<dbReference type="InterPro" id="IPR013563">
    <property type="entry name" value="Oligopep_ABC_C"/>
</dbReference>
<comment type="similarity">
    <text evidence="11">Belongs to the binding-protein-dependent transport system permease family.</text>
</comment>
<dbReference type="SUPFAM" id="SSF161098">
    <property type="entry name" value="MetI-like"/>
    <property type="match status" value="1"/>
</dbReference>
<proteinExistence type="inferred from homology"/>
<dbReference type="AlphaFoldDB" id="A0A6B2JZA9"/>
<dbReference type="GO" id="GO:0016887">
    <property type="term" value="F:ATP hydrolysis activity"/>
    <property type="evidence" value="ECO:0007669"/>
    <property type="project" value="InterPro"/>
</dbReference>
<evidence type="ECO:0000256" key="8">
    <source>
        <dbReference type="ARBA" id="ARBA00022840"/>
    </source>
</evidence>
<protein>
    <submittedName>
        <fullName evidence="14">Dipeptide/oligopeptide/nickel ABC transporter permease/ATP-binding protein</fullName>
    </submittedName>
</protein>
<feature type="transmembrane region" description="Helical" evidence="11">
    <location>
        <begin position="12"/>
        <end position="34"/>
    </location>
</feature>
<dbReference type="PANTHER" id="PTHR43297">
    <property type="entry name" value="OLIGOPEPTIDE TRANSPORT ATP-BINDING PROTEIN APPD"/>
    <property type="match status" value="1"/>
</dbReference>
<dbReference type="EMBL" id="JAAGAB010000002">
    <property type="protein sequence ID" value="NDV01604.1"/>
    <property type="molecule type" value="Genomic_DNA"/>
</dbReference>
<keyword evidence="10 11" id="KW-0472">Membrane</keyword>
<dbReference type="InterPro" id="IPR025966">
    <property type="entry name" value="OppC_N"/>
</dbReference>
<dbReference type="Pfam" id="PF00528">
    <property type="entry name" value="BPD_transp_1"/>
    <property type="match status" value="1"/>
</dbReference>
<evidence type="ECO:0000313" key="15">
    <source>
        <dbReference type="Proteomes" id="UP000474757"/>
    </source>
</evidence>
<organism evidence="14 15">
    <name type="scientific">Pseudoroseicyclus tamaricis</name>
    <dbReference type="NCBI Taxonomy" id="2705421"/>
    <lineage>
        <taxon>Bacteria</taxon>
        <taxon>Pseudomonadati</taxon>
        <taxon>Pseudomonadota</taxon>
        <taxon>Alphaproteobacteria</taxon>
        <taxon>Rhodobacterales</taxon>
        <taxon>Paracoccaceae</taxon>
        <taxon>Pseudoroseicyclus</taxon>
    </lineage>
</organism>
<dbReference type="PROSITE" id="PS00211">
    <property type="entry name" value="ABC_TRANSPORTER_1"/>
    <property type="match status" value="1"/>
</dbReference>
<dbReference type="PROSITE" id="PS50893">
    <property type="entry name" value="ABC_TRANSPORTER_2"/>
    <property type="match status" value="1"/>
</dbReference>
<dbReference type="Proteomes" id="UP000474757">
    <property type="component" value="Unassembled WGS sequence"/>
</dbReference>
<evidence type="ECO:0000256" key="2">
    <source>
        <dbReference type="ARBA" id="ARBA00004651"/>
    </source>
</evidence>
<dbReference type="NCBIfam" id="TIGR01727">
    <property type="entry name" value="oligo_HPY"/>
    <property type="match status" value="1"/>
</dbReference>
<name>A0A6B2JZA9_9RHOB</name>
<dbReference type="InterPro" id="IPR000515">
    <property type="entry name" value="MetI-like"/>
</dbReference>
<sequence length="630" mass="66862">MRDFLRLLARNQLALAGLIVLSAVVLLALVTPLLPLQAPNVTNTGDRFLPPFTEGHLLGTDHLGRDLFSRLMYGTRLSLAVGFAAAVIAAVLGAAIGILAGYYGGRTDNVIMRGVDMLMAFPYILLALAIVAALGPGLLNALVAVAAVNIPFFARNIRGITVGIAHKEFVDAARLSGMGDMRIMLGEVLPNVIPVIVIAMSTTVGWMILETAGLSFLGLGSQPPVADLGSMLGEARSALITNPHTSVVPGVMILIIVMAINLLGDGIRDALDPRLRSGALTRPMAATTVRRDGPVPEAREGALLDIRELQTQFHVKKRVYRAVGGVDLEVKPGECLGLIGESGSGKSVTALSVMGLVASPPGVITGGRVDYKGTDLIGARYEQLRTLRGREIAYIFQDPLATLHPLYKVGDQLIEAMTAHGRAPKEGARQKAIELLKSVRIPNAEKRIDSYPHEMSGGMRQRAGIAMALANDPEVIIADEPTTALDVTVQAQILSLLDDLRRSRGLAIIFITHDFGVVAQLCDRVAVMYAGRIVEEGPTAEVLATPAHPYTKRLIACVPELGEGRRKLAAIPGLPPPVDDLPPGCAFAPRCAKATPACTEPPIELMPFAGTRAVRCIHPENDAAAREAAE</sequence>
<dbReference type="GO" id="GO:0005524">
    <property type="term" value="F:ATP binding"/>
    <property type="evidence" value="ECO:0007669"/>
    <property type="project" value="UniProtKB-KW"/>
</dbReference>
<feature type="transmembrane region" description="Helical" evidence="11">
    <location>
        <begin position="77"/>
        <end position="103"/>
    </location>
</feature>
<keyword evidence="8 14" id="KW-0067">ATP-binding</keyword>
<feature type="transmembrane region" description="Helical" evidence="11">
    <location>
        <begin position="123"/>
        <end position="148"/>
    </location>
</feature>
<reference evidence="14 15" key="1">
    <citation type="submission" date="2020-02" db="EMBL/GenBank/DDBJ databases">
        <title>Pseudoroseicyclus tamarix, sp. nov., isolated from offshore sediment of a Tamarix chinensis forest.</title>
        <authorList>
            <person name="Gai Y."/>
        </authorList>
    </citation>
    <scope>NUCLEOTIDE SEQUENCE [LARGE SCALE GENOMIC DNA]</scope>
    <source>
        <strain evidence="14 15">CLL3-39</strain>
    </source>
</reference>
<evidence type="ECO:0000256" key="9">
    <source>
        <dbReference type="ARBA" id="ARBA00022989"/>
    </source>
</evidence>
<dbReference type="SMART" id="SM00382">
    <property type="entry name" value="AAA"/>
    <property type="match status" value="1"/>
</dbReference>
<dbReference type="Pfam" id="PF12911">
    <property type="entry name" value="OppC_N"/>
    <property type="match status" value="1"/>
</dbReference>
<evidence type="ECO:0000256" key="6">
    <source>
        <dbReference type="ARBA" id="ARBA00022692"/>
    </source>
</evidence>
<dbReference type="InterPro" id="IPR003439">
    <property type="entry name" value="ABC_transporter-like_ATP-bd"/>
</dbReference>
<dbReference type="InterPro" id="IPR003593">
    <property type="entry name" value="AAA+_ATPase"/>
</dbReference>
<dbReference type="SUPFAM" id="SSF52540">
    <property type="entry name" value="P-loop containing nucleoside triphosphate hydrolases"/>
    <property type="match status" value="1"/>
</dbReference>
<dbReference type="GO" id="GO:0005886">
    <property type="term" value="C:plasma membrane"/>
    <property type="evidence" value="ECO:0007669"/>
    <property type="project" value="UniProtKB-SubCell"/>
</dbReference>